<gene>
    <name evidence="2" type="ORF">SORBI_3001G358101</name>
</gene>
<feature type="region of interest" description="Disordered" evidence="1">
    <location>
        <begin position="1"/>
        <end position="74"/>
    </location>
</feature>
<feature type="compositionally biased region" description="Basic and acidic residues" evidence="1">
    <location>
        <begin position="16"/>
        <end position="25"/>
    </location>
</feature>
<dbReference type="AlphaFoldDB" id="A0A1Z5S9K8"/>
<evidence type="ECO:0000313" key="2">
    <source>
        <dbReference type="EMBL" id="OQU92529.1"/>
    </source>
</evidence>
<dbReference type="Proteomes" id="UP000000768">
    <property type="component" value="Chromosome 1"/>
</dbReference>
<accession>A0A1Z5S9K8</accession>
<keyword evidence="3" id="KW-1185">Reference proteome</keyword>
<evidence type="ECO:0000256" key="1">
    <source>
        <dbReference type="SAM" id="MobiDB-lite"/>
    </source>
</evidence>
<sequence length="228" mass="24014">MAQASERIGWVTARRSTAERVRDPTLRQGATPHHMAVDAAQQGSRAHRSRVLRGGGEEGRKLPPKSPSSAALSFYGSPTSSRLAGLGGLIDPRCILSPGHVSPIYPDADTVPPPPLSLPSPPPPPASFVEDSPVVRPAEQPMVVLLASTALPLATMAPPPPMVAMREEAEAATLDLRLGGLRGARWLRPCMWGPPVGAKESGRCLVAGGAKESVDDCCLYVLVVEIMD</sequence>
<dbReference type="UniPathway" id="UPA00143"/>
<dbReference type="Gramene" id="OQU92529">
    <property type="protein sequence ID" value="OQU92529"/>
    <property type="gene ID" value="SORBI_3001G358101"/>
</dbReference>
<dbReference type="EMBL" id="CM000760">
    <property type="protein sequence ID" value="OQU92529.1"/>
    <property type="molecule type" value="Genomic_DNA"/>
</dbReference>
<organism evidence="2 3">
    <name type="scientific">Sorghum bicolor</name>
    <name type="common">Sorghum</name>
    <name type="synonym">Sorghum vulgare</name>
    <dbReference type="NCBI Taxonomy" id="4558"/>
    <lineage>
        <taxon>Eukaryota</taxon>
        <taxon>Viridiplantae</taxon>
        <taxon>Streptophyta</taxon>
        <taxon>Embryophyta</taxon>
        <taxon>Tracheophyta</taxon>
        <taxon>Spermatophyta</taxon>
        <taxon>Magnoliopsida</taxon>
        <taxon>Liliopsida</taxon>
        <taxon>Poales</taxon>
        <taxon>Poaceae</taxon>
        <taxon>PACMAD clade</taxon>
        <taxon>Panicoideae</taxon>
        <taxon>Andropogonodae</taxon>
        <taxon>Andropogoneae</taxon>
        <taxon>Sorghinae</taxon>
        <taxon>Sorghum</taxon>
    </lineage>
</organism>
<name>A0A1Z5S9K8_SORBI</name>
<dbReference type="GO" id="GO:0016567">
    <property type="term" value="P:protein ubiquitination"/>
    <property type="evidence" value="ECO:0007669"/>
    <property type="project" value="UniProtKB-UniPathway"/>
</dbReference>
<protein>
    <submittedName>
        <fullName evidence="2">Uncharacterized protein</fullName>
    </submittedName>
</protein>
<reference evidence="3" key="2">
    <citation type="journal article" date="2018" name="Plant J.">
        <title>The Sorghum bicolor reference genome: improved assembly, gene annotations, a transcriptome atlas, and signatures of genome organization.</title>
        <authorList>
            <person name="McCormick R.F."/>
            <person name="Truong S.K."/>
            <person name="Sreedasyam A."/>
            <person name="Jenkins J."/>
            <person name="Shu S."/>
            <person name="Sims D."/>
            <person name="Kennedy M."/>
            <person name="Amirebrahimi M."/>
            <person name="Weers B.D."/>
            <person name="McKinley B."/>
            <person name="Mattison A."/>
            <person name="Morishige D.T."/>
            <person name="Grimwood J."/>
            <person name="Schmutz J."/>
            <person name="Mullet J.E."/>
        </authorList>
    </citation>
    <scope>NUCLEOTIDE SEQUENCE [LARGE SCALE GENOMIC DNA]</scope>
    <source>
        <strain evidence="3">cv. BTx623</strain>
    </source>
</reference>
<dbReference type="InParanoid" id="A0A1Z5S9K8"/>
<evidence type="ECO:0000313" key="3">
    <source>
        <dbReference type="Proteomes" id="UP000000768"/>
    </source>
</evidence>
<proteinExistence type="predicted"/>
<reference evidence="2 3" key="1">
    <citation type="journal article" date="2009" name="Nature">
        <title>The Sorghum bicolor genome and the diversification of grasses.</title>
        <authorList>
            <person name="Paterson A.H."/>
            <person name="Bowers J.E."/>
            <person name="Bruggmann R."/>
            <person name="Dubchak I."/>
            <person name="Grimwood J."/>
            <person name="Gundlach H."/>
            <person name="Haberer G."/>
            <person name="Hellsten U."/>
            <person name="Mitros T."/>
            <person name="Poliakov A."/>
            <person name="Schmutz J."/>
            <person name="Spannagl M."/>
            <person name="Tang H."/>
            <person name="Wang X."/>
            <person name="Wicker T."/>
            <person name="Bharti A.K."/>
            <person name="Chapman J."/>
            <person name="Feltus F.A."/>
            <person name="Gowik U."/>
            <person name="Grigoriev I.V."/>
            <person name="Lyons E."/>
            <person name="Maher C.A."/>
            <person name="Martis M."/>
            <person name="Narechania A."/>
            <person name="Otillar R.P."/>
            <person name="Penning B.W."/>
            <person name="Salamov A.A."/>
            <person name="Wang Y."/>
            <person name="Zhang L."/>
            <person name="Carpita N.C."/>
            <person name="Freeling M."/>
            <person name="Gingle A.R."/>
            <person name="Hash C.T."/>
            <person name="Keller B."/>
            <person name="Klein P."/>
            <person name="Kresovich S."/>
            <person name="McCann M.C."/>
            <person name="Ming R."/>
            <person name="Peterson D.G."/>
            <person name="Mehboob-ur-Rahman"/>
            <person name="Ware D."/>
            <person name="Westhoff P."/>
            <person name="Mayer K.F."/>
            <person name="Messing J."/>
            <person name="Rokhsar D.S."/>
        </authorList>
    </citation>
    <scope>NUCLEOTIDE SEQUENCE [LARGE SCALE GENOMIC DNA]</scope>
    <source>
        <strain evidence="3">cv. BTx623</strain>
    </source>
</reference>